<accession>A0ABS8G2T1</accession>
<dbReference type="Gene3D" id="1.10.10.10">
    <property type="entry name" value="Winged helix-like DNA-binding domain superfamily/Winged helix DNA-binding domain"/>
    <property type="match status" value="3"/>
</dbReference>
<gene>
    <name evidence="8" type="ORF">LJ739_00825</name>
</gene>
<evidence type="ECO:0000313" key="9">
    <source>
        <dbReference type="Proteomes" id="UP001520878"/>
    </source>
</evidence>
<proteinExistence type="inferred from homology"/>
<evidence type="ECO:0000259" key="5">
    <source>
        <dbReference type="Pfam" id="PF02631"/>
    </source>
</evidence>
<dbReference type="Pfam" id="PF02631">
    <property type="entry name" value="RecX_HTH2"/>
    <property type="match status" value="1"/>
</dbReference>
<evidence type="ECO:0000256" key="4">
    <source>
        <dbReference type="ARBA" id="ARBA00022490"/>
    </source>
</evidence>
<evidence type="ECO:0000256" key="1">
    <source>
        <dbReference type="ARBA" id="ARBA00004496"/>
    </source>
</evidence>
<dbReference type="EMBL" id="JAJEWP010000001">
    <property type="protein sequence ID" value="MCC2614783.1"/>
    <property type="molecule type" value="Genomic_DNA"/>
</dbReference>
<dbReference type="Pfam" id="PF21981">
    <property type="entry name" value="RecX_HTH3"/>
    <property type="match status" value="1"/>
</dbReference>
<dbReference type="Pfam" id="PF21982">
    <property type="entry name" value="RecX_HTH1"/>
    <property type="match status" value="1"/>
</dbReference>
<feature type="domain" description="RecX first three-helical" evidence="7">
    <location>
        <begin position="16"/>
        <end position="46"/>
    </location>
</feature>
<evidence type="ECO:0000256" key="2">
    <source>
        <dbReference type="ARBA" id="ARBA00009695"/>
    </source>
</evidence>
<dbReference type="Proteomes" id="UP001520878">
    <property type="component" value="Unassembled WGS sequence"/>
</dbReference>
<keyword evidence="4" id="KW-0963">Cytoplasm</keyword>
<dbReference type="RefSeq" id="WP_229156701.1">
    <property type="nucleotide sequence ID" value="NZ_JAJEWP010000001.1"/>
</dbReference>
<evidence type="ECO:0000259" key="7">
    <source>
        <dbReference type="Pfam" id="PF21982"/>
    </source>
</evidence>
<keyword evidence="9" id="KW-1185">Reference proteome</keyword>
<dbReference type="PANTHER" id="PTHR33602">
    <property type="entry name" value="REGULATORY PROTEIN RECX FAMILY PROTEIN"/>
    <property type="match status" value="1"/>
</dbReference>
<evidence type="ECO:0000256" key="3">
    <source>
        <dbReference type="ARBA" id="ARBA00018111"/>
    </source>
</evidence>
<dbReference type="PANTHER" id="PTHR33602:SF1">
    <property type="entry name" value="REGULATORY PROTEIN RECX FAMILY PROTEIN"/>
    <property type="match status" value="1"/>
</dbReference>
<dbReference type="InterPro" id="IPR003783">
    <property type="entry name" value="Regulatory_RecX"/>
</dbReference>
<dbReference type="InterPro" id="IPR036388">
    <property type="entry name" value="WH-like_DNA-bd_sf"/>
</dbReference>
<feature type="domain" description="RecX second three-helical" evidence="5">
    <location>
        <begin position="55"/>
        <end position="93"/>
    </location>
</feature>
<dbReference type="InterPro" id="IPR053925">
    <property type="entry name" value="RecX_HTH_3rd"/>
</dbReference>
<organism evidence="8 9">
    <name type="scientific">Fluctibacter halophilus</name>
    <dbReference type="NCBI Taxonomy" id="226011"/>
    <lineage>
        <taxon>Bacteria</taxon>
        <taxon>Pseudomonadati</taxon>
        <taxon>Pseudomonadota</taxon>
        <taxon>Gammaproteobacteria</taxon>
        <taxon>Alteromonadales</taxon>
        <taxon>Alteromonadaceae</taxon>
        <taxon>Fluctibacter</taxon>
    </lineage>
</organism>
<comment type="subcellular location">
    <subcellularLocation>
        <location evidence="1">Cytoplasm</location>
    </subcellularLocation>
</comment>
<comment type="caution">
    <text evidence="8">The sequence shown here is derived from an EMBL/GenBank/DDBJ whole genome shotgun (WGS) entry which is preliminary data.</text>
</comment>
<evidence type="ECO:0000259" key="6">
    <source>
        <dbReference type="Pfam" id="PF21981"/>
    </source>
</evidence>
<reference evidence="8 9" key="1">
    <citation type="submission" date="2021-10" db="EMBL/GenBank/DDBJ databases">
        <title>Draft genome of Aestuariibacter halophilus JC2043.</title>
        <authorList>
            <person name="Emsley S.A."/>
            <person name="Pfannmuller K.M."/>
            <person name="Ushijima B."/>
            <person name="Saw J.H."/>
            <person name="Videau P."/>
        </authorList>
    </citation>
    <scope>NUCLEOTIDE SEQUENCE [LARGE SCALE GENOMIC DNA]</scope>
    <source>
        <strain evidence="8 9">JC2043</strain>
    </source>
</reference>
<evidence type="ECO:0000313" key="8">
    <source>
        <dbReference type="EMBL" id="MCC2614783.1"/>
    </source>
</evidence>
<comment type="similarity">
    <text evidence="2">Belongs to the RecX family.</text>
</comment>
<name>A0ABS8G2T1_9ALTE</name>
<sequence>MTEDDEGIITRSITTLLARREHSQVEIVRKLQAKGFSVSLIEQQLAKFSAKGIQSDSRFCEALIRSRVSKGQGELRIRAEAREHQLDDAEINAQLRELNVDWFALACQVREKRFGPALPDDWQDSQKQLRFLAYRGFTHEQCQHAVSYHPTD</sequence>
<feature type="domain" description="RecX third three-helical" evidence="6">
    <location>
        <begin position="101"/>
        <end position="146"/>
    </location>
</feature>
<dbReference type="InterPro" id="IPR053924">
    <property type="entry name" value="RecX_HTH_2nd"/>
</dbReference>
<protein>
    <recommendedName>
        <fullName evidence="3">Regulatory protein RecX</fullName>
    </recommendedName>
</protein>
<dbReference type="InterPro" id="IPR053926">
    <property type="entry name" value="RecX_HTH_1st"/>
</dbReference>